<name>A0A2G5EVB7_AQUCA</name>
<organism evidence="3 4">
    <name type="scientific">Aquilegia coerulea</name>
    <name type="common">Rocky mountain columbine</name>
    <dbReference type="NCBI Taxonomy" id="218851"/>
    <lineage>
        <taxon>Eukaryota</taxon>
        <taxon>Viridiplantae</taxon>
        <taxon>Streptophyta</taxon>
        <taxon>Embryophyta</taxon>
        <taxon>Tracheophyta</taxon>
        <taxon>Spermatophyta</taxon>
        <taxon>Magnoliopsida</taxon>
        <taxon>Ranunculales</taxon>
        <taxon>Ranunculaceae</taxon>
        <taxon>Thalictroideae</taxon>
        <taxon>Aquilegia</taxon>
    </lineage>
</organism>
<dbReference type="Gene3D" id="1.25.40.10">
    <property type="entry name" value="Tetratricopeptide repeat domain"/>
    <property type="match status" value="4"/>
</dbReference>
<dbReference type="PROSITE" id="PS51375">
    <property type="entry name" value="PPR"/>
    <property type="match status" value="3"/>
</dbReference>
<keyword evidence="1" id="KW-0677">Repeat</keyword>
<dbReference type="InParanoid" id="A0A2G5EVB7"/>
<evidence type="ECO:0000256" key="2">
    <source>
        <dbReference type="PROSITE-ProRule" id="PRU00708"/>
    </source>
</evidence>
<dbReference type="Proteomes" id="UP000230069">
    <property type="component" value="Unassembled WGS sequence"/>
</dbReference>
<dbReference type="AlphaFoldDB" id="A0A2G5EVB7"/>
<dbReference type="Pfam" id="PF01535">
    <property type="entry name" value="PPR"/>
    <property type="match status" value="5"/>
</dbReference>
<dbReference type="OrthoDB" id="185373at2759"/>
<evidence type="ECO:0000313" key="4">
    <source>
        <dbReference type="Proteomes" id="UP000230069"/>
    </source>
</evidence>
<evidence type="ECO:0008006" key="5">
    <source>
        <dbReference type="Google" id="ProtNLM"/>
    </source>
</evidence>
<dbReference type="FunFam" id="1.25.40.10:FF:001746">
    <property type="entry name" value="Pentatricopeptide repeat-containing protein mitochondrial"/>
    <property type="match status" value="1"/>
</dbReference>
<feature type="repeat" description="PPR" evidence="2">
    <location>
        <begin position="230"/>
        <end position="264"/>
    </location>
</feature>
<dbReference type="NCBIfam" id="TIGR00756">
    <property type="entry name" value="PPR"/>
    <property type="match status" value="5"/>
</dbReference>
<protein>
    <recommendedName>
        <fullName evidence="5">Pentacotripeptide-repeat region of PRORP domain-containing protein</fullName>
    </recommendedName>
</protein>
<evidence type="ECO:0000313" key="3">
    <source>
        <dbReference type="EMBL" id="PIA59679.1"/>
    </source>
</evidence>
<proteinExistence type="predicted"/>
<dbReference type="InterPro" id="IPR011990">
    <property type="entry name" value="TPR-like_helical_dom_sf"/>
</dbReference>
<dbReference type="STRING" id="218851.A0A2G5EVB7"/>
<evidence type="ECO:0000256" key="1">
    <source>
        <dbReference type="ARBA" id="ARBA00022737"/>
    </source>
</evidence>
<gene>
    <name evidence="3" type="ORF">AQUCO_00400521v1</name>
</gene>
<dbReference type="InterPro" id="IPR046960">
    <property type="entry name" value="PPR_At4g14850-like_plant"/>
</dbReference>
<dbReference type="EMBL" id="KZ305021">
    <property type="protein sequence ID" value="PIA59679.1"/>
    <property type="molecule type" value="Genomic_DNA"/>
</dbReference>
<feature type="repeat" description="PPR" evidence="2">
    <location>
        <begin position="199"/>
        <end position="229"/>
    </location>
</feature>
<keyword evidence="4" id="KW-1185">Reference proteome</keyword>
<accession>A0A2G5EVB7</accession>
<dbReference type="GO" id="GO:0009451">
    <property type="term" value="P:RNA modification"/>
    <property type="evidence" value="ECO:0007669"/>
    <property type="project" value="InterPro"/>
</dbReference>
<dbReference type="Pfam" id="PF13041">
    <property type="entry name" value="PPR_2"/>
    <property type="match status" value="1"/>
</dbReference>
<dbReference type="SUPFAM" id="SSF48452">
    <property type="entry name" value="TPR-like"/>
    <property type="match status" value="1"/>
</dbReference>
<dbReference type="FunFam" id="1.25.40.10:FF:000242">
    <property type="entry name" value="Pentatricopeptide repeat-containing protein"/>
    <property type="match status" value="1"/>
</dbReference>
<feature type="repeat" description="PPR" evidence="2">
    <location>
        <begin position="331"/>
        <end position="361"/>
    </location>
</feature>
<dbReference type="InterPro" id="IPR002885">
    <property type="entry name" value="PPR_rpt"/>
</dbReference>
<reference evidence="3 4" key="1">
    <citation type="submission" date="2017-09" db="EMBL/GenBank/DDBJ databases">
        <title>WGS assembly of Aquilegia coerulea Goldsmith.</title>
        <authorList>
            <person name="Hodges S."/>
            <person name="Kramer E."/>
            <person name="Nordborg M."/>
            <person name="Tomkins J."/>
            <person name="Borevitz J."/>
            <person name="Derieg N."/>
            <person name="Yan J."/>
            <person name="Mihaltcheva S."/>
            <person name="Hayes R.D."/>
            <person name="Rokhsar D."/>
        </authorList>
    </citation>
    <scope>NUCLEOTIDE SEQUENCE [LARGE SCALE GENOMIC DNA]</scope>
    <source>
        <strain evidence="4">cv. Goldsmith</strain>
    </source>
</reference>
<dbReference type="GO" id="GO:0003723">
    <property type="term" value="F:RNA binding"/>
    <property type="evidence" value="ECO:0007669"/>
    <property type="project" value="InterPro"/>
</dbReference>
<dbReference type="InterPro" id="IPR046848">
    <property type="entry name" value="E_motif"/>
</dbReference>
<dbReference type="PANTHER" id="PTHR47926">
    <property type="entry name" value="PENTATRICOPEPTIDE REPEAT-CONTAINING PROTEIN"/>
    <property type="match status" value="1"/>
</dbReference>
<sequence>MKQLKQTQSLIIKTGLKNNSSILTKLIFFSALSPSGNLQYAQTIFDETTLKTSFSYNTMIRAYAHSIFPLKAIYIYNQMYGMDVKSDSFTYPFVLKACGRVSLQKREEEEKGVFGILIGRKGVEIHCRAFKEGFCFENFVQNSLIYMYGQCGLVDFARLVFEEMSDRTVAAWNTMISVYDGINDFESANLLFGLSPEKNVVSWNALIGRYVKVGDIEAARRVFVEMPERDVVSWNSVISGYVQIKDYKRALELFREMQISGVEVTDVTLTSVLGACAETGDLIIGREIHEFLKQKQLTIEGYLGNALVDMYAKCGSLDMARKVFDGMSMRHVSCWNSMIMGLAVHGYSKEALELFCRMEKKYEEAIPNRITFIGILIACSHKGLVEEGYYYFRHMTDKYRIIPDLKHYGCMVDLLSRWGKLDEAHHVIKTMPVDGNCVLWRTLLGACRVYGNVELAEEAFQNIVELEPPKDGDCVLLSNIYAELERWEDVERVRNVMTNLGVSKKPGSSQVEVK</sequence>
<dbReference type="Pfam" id="PF20431">
    <property type="entry name" value="E_motif"/>
    <property type="match status" value="1"/>
</dbReference>
<dbReference type="PANTHER" id="PTHR47926:SF344">
    <property type="entry name" value="OS07G0636900 PROTEIN"/>
    <property type="match status" value="1"/>
</dbReference>